<evidence type="ECO:0000256" key="4">
    <source>
        <dbReference type="ARBA" id="ARBA00022741"/>
    </source>
</evidence>
<dbReference type="SUPFAM" id="SSF56112">
    <property type="entry name" value="Protein kinase-like (PK-like)"/>
    <property type="match status" value="1"/>
</dbReference>
<dbReference type="GO" id="GO:0005634">
    <property type="term" value="C:nucleus"/>
    <property type="evidence" value="ECO:0007669"/>
    <property type="project" value="TreeGrafter"/>
</dbReference>
<dbReference type="PANTHER" id="PTHR44167">
    <property type="entry name" value="OVARIAN-SPECIFIC SERINE/THREONINE-PROTEIN KINASE LOK-RELATED"/>
    <property type="match status" value="1"/>
</dbReference>
<dbReference type="Pfam" id="PF00069">
    <property type="entry name" value="Pkinase"/>
    <property type="match status" value="1"/>
</dbReference>
<dbReference type="SMART" id="SM00220">
    <property type="entry name" value="S_TKc"/>
    <property type="match status" value="1"/>
</dbReference>
<evidence type="ECO:0000256" key="7">
    <source>
        <dbReference type="SAM" id="MobiDB-lite"/>
    </source>
</evidence>
<protein>
    <recommendedName>
        <fullName evidence="1">non-specific serine/threonine protein kinase</fullName>
        <ecNumber evidence="1">2.7.11.1</ecNumber>
    </recommendedName>
</protein>
<proteinExistence type="predicted"/>
<dbReference type="GO" id="GO:0005524">
    <property type="term" value="F:ATP binding"/>
    <property type="evidence" value="ECO:0007669"/>
    <property type="project" value="UniProtKB-KW"/>
</dbReference>
<feature type="region of interest" description="Disordered" evidence="7">
    <location>
        <begin position="870"/>
        <end position="898"/>
    </location>
</feature>
<dbReference type="GO" id="GO:0004674">
    <property type="term" value="F:protein serine/threonine kinase activity"/>
    <property type="evidence" value="ECO:0007669"/>
    <property type="project" value="UniProtKB-KW"/>
</dbReference>
<dbReference type="PROSITE" id="PS50011">
    <property type="entry name" value="PROTEIN_KINASE_DOM"/>
    <property type="match status" value="1"/>
</dbReference>
<name>A0A8I3ACN8_9AGAM</name>
<feature type="region of interest" description="Disordered" evidence="7">
    <location>
        <begin position="27"/>
        <end position="50"/>
    </location>
</feature>
<keyword evidence="2" id="KW-0723">Serine/threonine-protein kinase</keyword>
<feature type="region of interest" description="Disordered" evidence="7">
    <location>
        <begin position="502"/>
        <end position="556"/>
    </location>
</feature>
<evidence type="ECO:0000313" key="9">
    <source>
        <dbReference type="EMBL" id="KAG6378588.1"/>
    </source>
</evidence>
<keyword evidence="5" id="KW-0418">Kinase</keyword>
<dbReference type="Gene3D" id="1.10.510.10">
    <property type="entry name" value="Transferase(Phosphotransferase) domain 1"/>
    <property type="match status" value="1"/>
</dbReference>
<comment type="caution">
    <text evidence="9">The sequence shown here is derived from an EMBL/GenBank/DDBJ whole genome shotgun (WGS) entry which is preliminary data.</text>
</comment>
<dbReference type="Proteomes" id="UP000683000">
    <property type="component" value="Unassembled WGS sequence"/>
</dbReference>
<evidence type="ECO:0000256" key="1">
    <source>
        <dbReference type="ARBA" id="ARBA00012513"/>
    </source>
</evidence>
<dbReference type="EMBL" id="JAGFBS010000006">
    <property type="protein sequence ID" value="KAG6378588.1"/>
    <property type="molecule type" value="Genomic_DNA"/>
</dbReference>
<keyword evidence="6" id="KW-0067">ATP-binding</keyword>
<dbReference type="OrthoDB" id="10020333at2759"/>
<dbReference type="InterPro" id="IPR011009">
    <property type="entry name" value="Kinase-like_dom_sf"/>
</dbReference>
<gene>
    <name evidence="9" type="ORF">JVT61DRAFT_12855</name>
</gene>
<keyword evidence="10" id="KW-1185">Reference proteome</keyword>
<feature type="domain" description="Protein kinase" evidence="8">
    <location>
        <begin position="158"/>
        <end position="589"/>
    </location>
</feature>
<evidence type="ECO:0000256" key="3">
    <source>
        <dbReference type="ARBA" id="ARBA00022679"/>
    </source>
</evidence>
<dbReference type="GO" id="GO:0044773">
    <property type="term" value="P:mitotic DNA damage checkpoint signaling"/>
    <property type="evidence" value="ECO:0007669"/>
    <property type="project" value="TreeGrafter"/>
</dbReference>
<evidence type="ECO:0000256" key="2">
    <source>
        <dbReference type="ARBA" id="ARBA00022527"/>
    </source>
</evidence>
<feature type="compositionally biased region" description="Polar residues" evidence="7">
    <location>
        <begin position="31"/>
        <end position="41"/>
    </location>
</feature>
<dbReference type="CDD" id="cd13214">
    <property type="entry name" value="PH-GRAM_WBP2"/>
    <property type="match status" value="1"/>
</dbReference>
<sequence length="898" mass="99976">MLLSQHSSNPLEVGSSDARNRAYHREYLSAQKVNGAQNLTSEDGGGNRSHQEIVDYHNHLAQLYNRPLSATKSRSNADELPVMVDLDESDDEPDSMDCPQDMCDLEGYGGDEDGDDADAPGETDDEMTIHLKPAEEREEIQLEIASLMAAVPQLSHDYKIVDRLGTGTFSSVYKAIDLWYHTKWDNTPWHGHHSPSSSAYYQSVPCHKGSKVFVAIKRIYVTSNPERIRNEISIMEDCRGTRHTCQLITAFRNRDQVVLVMPYNRNEDFRDFFLDLSMAGIKTYFGACFGLCAMSMLEASFTVMSNLPTFSLILGPVSAPYRMDSSMAVHGACLHTPPSRDFPHGKIRSREEYDVEHLKKMQKEARHKSSWTSDRVGYPEKDTRPHSKANRAGTRGFRAPEVLLKCGSQTGAIDVWAAGTILLFFLTRNFPLFQSSDDIEALMEIAAIIGRQKMEKAAILHSRTFATNVPSLTLEGISWREFVEKQNPDVMQVPRADPHYYPYNMHKAQPTPGCPPPPLSSAYSSFSPERDEDYSSSRSSTPTHAIPPYPTEESHRVDVENALSLLKQLMEPDSHRRITPRGALYHPFLNDPSEPEDDELFPHPSGEGLCQKYHFKDAVTEEHCVLLNAGGQEKIRGLVAGEGIAIGSAPLWDLYCVTFVRCTVIPGRKKMTTAGLEPATFWCRWAIEAKRATIALEQLVPYTITPALVPPVISTIDFMALNWVTTVDARPLLLRGESFIETVDNVKCNLIIPAAPSPSGMSGGLKTVEGVGSVALTDQRLIWTNPDAMSSFKSLTVPLPSILSSKFEQPVFGANYLVIGVKPTPEGGLKDGTILEIRFVNTGMFRFVSILEKTRERAIFMKRQLMDDEEHLPEYTSPSTSSTSGPAPYTDLPPGYDG</sequence>
<organism evidence="9 10">
    <name type="scientific">Boletus reticuloceps</name>
    <dbReference type="NCBI Taxonomy" id="495285"/>
    <lineage>
        <taxon>Eukaryota</taxon>
        <taxon>Fungi</taxon>
        <taxon>Dikarya</taxon>
        <taxon>Basidiomycota</taxon>
        <taxon>Agaricomycotina</taxon>
        <taxon>Agaricomycetes</taxon>
        <taxon>Agaricomycetidae</taxon>
        <taxon>Boletales</taxon>
        <taxon>Boletineae</taxon>
        <taxon>Boletaceae</taxon>
        <taxon>Boletoideae</taxon>
        <taxon>Boletus</taxon>
    </lineage>
</organism>
<feature type="region of interest" description="Disordered" evidence="7">
    <location>
        <begin position="364"/>
        <end position="392"/>
    </location>
</feature>
<dbReference type="EC" id="2.7.11.1" evidence="1"/>
<dbReference type="Gene3D" id="3.30.200.20">
    <property type="entry name" value="Phosphorylase Kinase, domain 1"/>
    <property type="match status" value="1"/>
</dbReference>
<dbReference type="InterPro" id="IPR000719">
    <property type="entry name" value="Prot_kinase_dom"/>
</dbReference>
<feature type="compositionally biased region" description="Low complexity" evidence="7">
    <location>
        <begin position="874"/>
        <end position="890"/>
    </location>
</feature>
<dbReference type="PANTHER" id="PTHR44167:SF23">
    <property type="entry name" value="CDC7 KINASE, ISOFORM A-RELATED"/>
    <property type="match status" value="1"/>
</dbReference>
<evidence type="ECO:0000259" key="8">
    <source>
        <dbReference type="PROSITE" id="PS50011"/>
    </source>
</evidence>
<reference evidence="9" key="1">
    <citation type="submission" date="2021-03" db="EMBL/GenBank/DDBJ databases">
        <title>Evolutionary innovations through gain and loss of genes in the ectomycorrhizal Boletales.</title>
        <authorList>
            <person name="Wu G."/>
            <person name="Miyauchi S."/>
            <person name="Morin E."/>
            <person name="Yang Z.-L."/>
            <person name="Xu J."/>
            <person name="Martin F.M."/>
        </authorList>
    </citation>
    <scope>NUCLEOTIDE SEQUENCE</scope>
    <source>
        <strain evidence="9">BR01</strain>
    </source>
</reference>
<keyword evidence="4" id="KW-0547">Nucleotide-binding</keyword>
<dbReference type="SUPFAM" id="SSF50729">
    <property type="entry name" value="PH domain-like"/>
    <property type="match status" value="1"/>
</dbReference>
<keyword evidence="3" id="KW-0808">Transferase</keyword>
<evidence type="ECO:0000313" key="10">
    <source>
        <dbReference type="Proteomes" id="UP000683000"/>
    </source>
</evidence>
<evidence type="ECO:0000256" key="5">
    <source>
        <dbReference type="ARBA" id="ARBA00022777"/>
    </source>
</evidence>
<evidence type="ECO:0000256" key="6">
    <source>
        <dbReference type="ARBA" id="ARBA00022840"/>
    </source>
</evidence>
<accession>A0A8I3ACN8</accession>
<dbReference type="AlphaFoldDB" id="A0A8I3ACN8"/>